<evidence type="ECO:0000313" key="1">
    <source>
        <dbReference type="EMBL" id="RVW14128.1"/>
    </source>
</evidence>
<name>A0A438BT65_VITVI</name>
<protein>
    <submittedName>
        <fullName evidence="1">Uncharacterized protein</fullName>
    </submittedName>
</protein>
<proteinExistence type="predicted"/>
<accession>A0A438BT65</accession>
<comment type="caution">
    <text evidence="1">The sequence shown here is derived from an EMBL/GenBank/DDBJ whole genome shotgun (WGS) entry which is preliminary data.</text>
</comment>
<evidence type="ECO:0000313" key="2">
    <source>
        <dbReference type="Proteomes" id="UP000288805"/>
    </source>
</evidence>
<dbReference type="AlphaFoldDB" id="A0A438BT65"/>
<organism evidence="1 2">
    <name type="scientific">Vitis vinifera</name>
    <name type="common">Grape</name>
    <dbReference type="NCBI Taxonomy" id="29760"/>
    <lineage>
        <taxon>Eukaryota</taxon>
        <taxon>Viridiplantae</taxon>
        <taxon>Streptophyta</taxon>
        <taxon>Embryophyta</taxon>
        <taxon>Tracheophyta</taxon>
        <taxon>Spermatophyta</taxon>
        <taxon>Magnoliopsida</taxon>
        <taxon>eudicotyledons</taxon>
        <taxon>Gunneridae</taxon>
        <taxon>Pentapetalae</taxon>
        <taxon>rosids</taxon>
        <taxon>Vitales</taxon>
        <taxon>Vitaceae</taxon>
        <taxon>Viteae</taxon>
        <taxon>Vitis</taxon>
    </lineage>
</organism>
<reference evidence="1 2" key="1">
    <citation type="journal article" date="2018" name="PLoS Genet.">
        <title>Population sequencing reveals clonal diversity and ancestral inbreeding in the grapevine cultivar Chardonnay.</title>
        <authorList>
            <person name="Roach M.J."/>
            <person name="Johnson D.L."/>
            <person name="Bohlmann J."/>
            <person name="van Vuuren H.J."/>
            <person name="Jones S.J."/>
            <person name="Pretorius I.S."/>
            <person name="Schmidt S.A."/>
            <person name="Borneman A.R."/>
        </authorList>
    </citation>
    <scope>NUCLEOTIDE SEQUENCE [LARGE SCALE GENOMIC DNA]</scope>
    <source>
        <strain evidence="2">cv. Chardonnay</strain>
        <tissue evidence="1">Leaf</tissue>
    </source>
</reference>
<sequence>MNSILKTSDHRMSGMVVDGIGGVGKGNNWMVAWNELARESMKMGKRSSLTVEESKARRLAMLEFSKWDEAMWKQKLREIWLKEGDKRVLRAFPNLQMRIGDPTLMGWPLKWRKGFKVRWFHYGVLEDELSTNFVRFFLELQEFEAERPSFLLFICFGNGGTKFGRGEEGISSRDSKWTLGGRGEGRMEVSHLLFLDNTLILFYANQQHLEYLNWVFIWFELISSLKRKLALWKGQYLS</sequence>
<gene>
    <name evidence="1" type="ORF">CK203_084911</name>
</gene>
<dbReference type="Proteomes" id="UP000288805">
    <property type="component" value="Unassembled WGS sequence"/>
</dbReference>
<dbReference type="EMBL" id="QGNW01002628">
    <property type="protein sequence ID" value="RVW14128.1"/>
    <property type="molecule type" value="Genomic_DNA"/>
</dbReference>